<feature type="repeat" description="HEAT" evidence="2">
    <location>
        <begin position="420"/>
        <end position="457"/>
    </location>
</feature>
<dbReference type="SMART" id="SM01349">
    <property type="entry name" value="TOG"/>
    <property type="match status" value="1"/>
</dbReference>
<organism evidence="4 5">
    <name type="scientific">Symbiodinium microadriaticum</name>
    <name type="common">Dinoflagellate</name>
    <name type="synonym">Zooxanthella microadriatica</name>
    <dbReference type="NCBI Taxonomy" id="2951"/>
    <lineage>
        <taxon>Eukaryota</taxon>
        <taxon>Sar</taxon>
        <taxon>Alveolata</taxon>
        <taxon>Dinophyceae</taxon>
        <taxon>Suessiales</taxon>
        <taxon>Symbiodiniaceae</taxon>
        <taxon>Symbiodinium</taxon>
    </lineage>
</organism>
<evidence type="ECO:0000313" key="4">
    <source>
        <dbReference type="EMBL" id="OLP89565.1"/>
    </source>
</evidence>
<reference evidence="4 5" key="1">
    <citation type="submission" date="2016-02" db="EMBL/GenBank/DDBJ databases">
        <title>Genome analysis of coral dinoflagellate symbionts highlights evolutionary adaptations to a symbiotic lifestyle.</title>
        <authorList>
            <person name="Aranda M."/>
            <person name="Li Y."/>
            <person name="Liew Y.J."/>
            <person name="Baumgarten S."/>
            <person name="Simakov O."/>
            <person name="Wilson M."/>
            <person name="Piel J."/>
            <person name="Ashoor H."/>
            <person name="Bougouffa S."/>
            <person name="Bajic V.B."/>
            <person name="Ryu T."/>
            <person name="Ravasi T."/>
            <person name="Bayer T."/>
            <person name="Micklem G."/>
            <person name="Kim H."/>
            <person name="Bhak J."/>
            <person name="Lajeunesse T.C."/>
            <person name="Voolstra C.R."/>
        </authorList>
    </citation>
    <scope>NUCLEOTIDE SEQUENCE [LARGE SCALE GENOMIC DNA]</scope>
    <source>
        <strain evidence="4 5">CCMP2467</strain>
    </source>
</reference>
<dbReference type="InterPro" id="IPR034085">
    <property type="entry name" value="TOG"/>
</dbReference>
<sequence>MLAKEGDVDPDAARAVLRLGALDKDCAETAKKTLDELQLEADEVLMMELIDFAREQGSVGRDIQELIAKALAEVLQELDDPKFTDTALDLLMQLFREQAAPRITIARCLERMYATNLQGGDQVNLAFEFILRQGLGLTNGSSTEASELRDVLLAAGITLIEQHGEECAEDLYKTVESFEDSAGAKAAGESASLGIAVFLGALSKHLGKDNPKVEETIPRLLARLLDKSSTPSVQDAIVKVMPPLMKANKEQAAEALEQLLETALAPKTDPVTRRGAAMGLGATVKGLSIQAVSQYQVLKRIEDVAEDKKSAAVREGAVLCLEGLAVNLGRLFDPYTVMSLPMLQRAFSDSQQTVRKASQVAANAMMSQISGPGVKQVLKPLLAPIEDRNSPWRTKLGSIELLASMTSCARERLGACLPQVVPALCNVINDEHAKVKEAAREAFNKIANIIKSPELRAIAPELISALTDGAQYEHITRDVLDKLLGTSFATHVDAPSLSLVCPVIQRALKERSAEMKRKGAQIVGSMVMLIKDPKDIQPYLPLLLPQLKLTLVDPIPDVRATSAKAFGILAQVLPEDMLGDVMPWLFEMLKSPESNVERTGAAHGLSEVLMAKGPERVQELLPDILLNASDKDAEPLAREGYLGLFEYLPPAMGSSFEPYLEEVLTTLLDGMSDDTASVRDTALKAAQVIIRHFGSSHTALLLPPLEEGVFVVDWRVRHGAIQLMGQLIQQILRAHRIPTNSAELMQVEALPKEWRCHMLASLYIVRSDENVMVKQACQQVWKAVVQNPPRTLKELLPTLMTRLIANLASTNRERQRVAARCVGDLVGKLGERVMPELMPIFMETLSEGDTHVREGVCLGLAELINATTKELLTTYLEQLIPAIQQALIDDDEAVRLQASTVVALLHSAVGARATNEIVEWLLDQLMEEVVEEGDLFVLGLEQLMKKQPGAVKDLVLSRLTSPAEDGWTRFQVQGLASVAVIPDSHTIHTHLSDVMPVFIKVASIEDEDQPEMQEIAIESATRVMDAVQQDGLTLLMTELQGPMQDKKKASHRRVAAQLLKHVFENTSLDVVSVLSLILPALLPSALADEDDEALATSMAALNAITKKCKKEELAPYLNDVRSAVLSLITDSQTKKEDPDIFLPGFPAPAHETACFTSLKETEGLLLRNMLGASMVRRLASLAPSARRPSALPRCVGPAPAERLQTDIEWRRFRAAMEADHPSLGNLRTAVRSCSLVQKVYRRALDGLLQDLLQEEILTQAAVLRDAGHEVPPEDLLCLIPAELLTGELGEEIEAIAFDVRVAQQKAEAKRELLVQEASCRTGRAERSCVRGYREKQGLCDHKGLEPLYPIYQHGLMYGTAEARELAAKGLGELVNHTTEKALAPYAVKITGPLIRIVGDKFPGNVKKAIVDTLQALLIRGGETLKPFLPQLQTTYVKCLTDPPNSEAVRRKAAESLGLLARRAARTEPLINELSAFPGNSDPAARVALVVALGEVLLNVKQSPSAAVQEKALNAVVSRGATADATADERQACGWALGILLRRHMPAEEAVEAFNEKVSPSVTEKGPQRSFAAFALAGICWIQQPNLAEPAEESLMKPADDLSVSCLPQLLKDKDAEVQAAGLALAASLAKLHAQSSGSLSFEPLKAAAERIAVLIVSGDAAIPGRLPVLAARHFLAACTLEAKGVSVSVAAAHVAAAVAQRSAAWEDAEDGERALAAALPAESRDEEGAKAALEKLAGCLDGKASQALKTFGAARIRSLSFFTGCSDFAWDL</sequence>
<feature type="domain" description="TOG" evidence="3">
    <location>
        <begin position="243"/>
        <end position="476"/>
    </location>
</feature>
<feature type="repeat" description="HEAT" evidence="2">
    <location>
        <begin position="543"/>
        <end position="580"/>
    </location>
</feature>
<keyword evidence="1" id="KW-0677">Repeat</keyword>
<name>A0A1Q9D348_SYMMI</name>
<evidence type="ECO:0000259" key="3">
    <source>
        <dbReference type="SMART" id="SM01349"/>
    </source>
</evidence>
<protein>
    <submittedName>
        <fullName evidence="4">Translational activator GCN1</fullName>
    </submittedName>
</protein>
<dbReference type="Gene3D" id="1.25.10.10">
    <property type="entry name" value="Leucine-rich Repeat Variant"/>
    <property type="match status" value="5"/>
</dbReference>
<dbReference type="OMA" id="RITIARC"/>
<dbReference type="PANTHER" id="PTHR23346">
    <property type="entry name" value="TRANSLATIONAL ACTIVATOR GCN1-RELATED"/>
    <property type="match status" value="1"/>
</dbReference>
<accession>A0A1Q9D348</accession>
<feature type="repeat" description="HEAT" evidence="2">
    <location>
        <begin position="879"/>
        <end position="916"/>
    </location>
</feature>
<dbReference type="GO" id="GO:0005829">
    <property type="term" value="C:cytosol"/>
    <property type="evidence" value="ECO:0007669"/>
    <property type="project" value="TreeGrafter"/>
</dbReference>
<dbReference type="EMBL" id="LSRX01000753">
    <property type="protein sequence ID" value="OLP89565.1"/>
    <property type="molecule type" value="Genomic_DNA"/>
</dbReference>
<dbReference type="PANTHER" id="PTHR23346:SF7">
    <property type="entry name" value="STALLED RIBOSOME SENSOR GCN1"/>
    <property type="match status" value="1"/>
</dbReference>
<proteinExistence type="predicted"/>
<dbReference type="Proteomes" id="UP000186817">
    <property type="component" value="Unassembled WGS sequence"/>
</dbReference>
<dbReference type="OrthoDB" id="5148094at2759"/>
<dbReference type="InterPro" id="IPR016024">
    <property type="entry name" value="ARM-type_fold"/>
</dbReference>
<keyword evidence="5" id="KW-1185">Reference proteome</keyword>
<dbReference type="Pfam" id="PF24987">
    <property type="entry name" value="HEAT_EF3_N"/>
    <property type="match status" value="2"/>
</dbReference>
<dbReference type="PROSITE" id="PS50077">
    <property type="entry name" value="HEAT_REPEAT"/>
    <property type="match status" value="4"/>
</dbReference>
<evidence type="ECO:0000313" key="5">
    <source>
        <dbReference type="Proteomes" id="UP000186817"/>
    </source>
</evidence>
<dbReference type="SUPFAM" id="SSF48371">
    <property type="entry name" value="ARM repeat"/>
    <property type="match status" value="3"/>
</dbReference>
<dbReference type="Pfam" id="PF24984">
    <property type="entry name" value="HEAT_EF3_GNC1"/>
    <property type="match status" value="1"/>
</dbReference>
<dbReference type="GO" id="GO:0006417">
    <property type="term" value="P:regulation of translation"/>
    <property type="evidence" value="ECO:0007669"/>
    <property type="project" value="TreeGrafter"/>
</dbReference>
<dbReference type="GO" id="GO:0034198">
    <property type="term" value="P:cellular response to amino acid starvation"/>
    <property type="evidence" value="ECO:0007669"/>
    <property type="project" value="TreeGrafter"/>
</dbReference>
<comment type="caution">
    <text evidence="4">The sequence shown here is derived from an EMBL/GenBank/DDBJ whole genome shotgun (WGS) entry which is preliminary data.</text>
</comment>
<gene>
    <name evidence="4" type="primary">GCN1L1</name>
    <name evidence="4" type="ORF">AK812_SmicGene28944</name>
</gene>
<dbReference type="InterPro" id="IPR021133">
    <property type="entry name" value="HEAT_type_2"/>
</dbReference>
<evidence type="ECO:0000256" key="1">
    <source>
        <dbReference type="ARBA" id="ARBA00022737"/>
    </source>
</evidence>
<evidence type="ECO:0000256" key="2">
    <source>
        <dbReference type="PROSITE-ProRule" id="PRU00103"/>
    </source>
</evidence>
<dbReference type="Pfam" id="PF23271">
    <property type="entry name" value="HEAT_GCN1"/>
    <property type="match status" value="1"/>
</dbReference>
<dbReference type="InterPro" id="IPR011989">
    <property type="entry name" value="ARM-like"/>
</dbReference>
<feature type="repeat" description="HEAT" evidence="2">
    <location>
        <begin position="837"/>
        <end position="875"/>
    </location>
</feature>
<dbReference type="InterPro" id="IPR057546">
    <property type="entry name" value="HEAT_GCN1"/>
</dbReference>
<dbReference type="GO" id="GO:0019887">
    <property type="term" value="F:protein kinase regulator activity"/>
    <property type="evidence" value="ECO:0007669"/>
    <property type="project" value="TreeGrafter"/>
</dbReference>